<organism evidence="1 2">
    <name type="scientific">Candidatus Cryptobacteroides merdigallinarum</name>
    <dbReference type="NCBI Taxonomy" id="2840770"/>
    <lineage>
        <taxon>Bacteria</taxon>
        <taxon>Pseudomonadati</taxon>
        <taxon>Bacteroidota</taxon>
        <taxon>Bacteroidia</taxon>
        <taxon>Bacteroidales</taxon>
        <taxon>Candidatus Cryptobacteroides</taxon>
    </lineage>
</organism>
<accession>A0A9D9HBZ6</accession>
<dbReference type="Proteomes" id="UP000810252">
    <property type="component" value="Unassembled WGS sequence"/>
</dbReference>
<evidence type="ECO:0000313" key="1">
    <source>
        <dbReference type="EMBL" id="MBO8448635.1"/>
    </source>
</evidence>
<reference evidence="1" key="2">
    <citation type="journal article" date="2021" name="PeerJ">
        <title>Extensive microbial diversity within the chicken gut microbiome revealed by metagenomics and culture.</title>
        <authorList>
            <person name="Gilroy R."/>
            <person name="Ravi A."/>
            <person name="Getino M."/>
            <person name="Pursley I."/>
            <person name="Horton D.L."/>
            <person name="Alikhan N.F."/>
            <person name="Baker D."/>
            <person name="Gharbi K."/>
            <person name="Hall N."/>
            <person name="Watson M."/>
            <person name="Adriaenssens E.M."/>
            <person name="Foster-Nyarko E."/>
            <person name="Jarju S."/>
            <person name="Secka A."/>
            <person name="Antonio M."/>
            <person name="Oren A."/>
            <person name="Chaudhuri R.R."/>
            <person name="La Ragione R."/>
            <person name="Hildebrand F."/>
            <person name="Pallen M.J."/>
        </authorList>
    </citation>
    <scope>NUCLEOTIDE SEQUENCE</scope>
    <source>
        <strain evidence="1">20514</strain>
    </source>
</reference>
<name>A0A9D9HBZ6_9BACT</name>
<protein>
    <submittedName>
        <fullName evidence="1">Uncharacterized protein</fullName>
    </submittedName>
</protein>
<dbReference type="EMBL" id="JADIMQ010000074">
    <property type="protein sequence ID" value="MBO8448635.1"/>
    <property type="molecule type" value="Genomic_DNA"/>
</dbReference>
<gene>
    <name evidence="1" type="ORF">IAC29_05120</name>
</gene>
<evidence type="ECO:0000313" key="2">
    <source>
        <dbReference type="Proteomes" id="UP000810252"/>
    </source>
</evidence>
<reference evidence="1" key="1">
    <citation type="submission" date="2020-10" db="EMBL/GenBank/DDBJ databases">
        <authorList>
            <person name="Gilroy R."/>
        </authorList>
    </citation>
    <scope>NUCLEOTIDE SEQUENCE</scope>
    <source>
        <strain evidence="1">20514</strain>
    </source>
</reference>
<sequence>MLYSEITGFLSTNGISCRSITAGRKEFILAESTHAGSHRGIFILPAAIRACTYREAEEEYLERKEAKEQLAGDGGWPVVTIAEDRWRRPGTLYRERLLSHLGLFRPVAARNCEVRRTGKDTAGAFLQNSHSYGMSSCRYCYAIYGKGETVPAGVATFSNARRWIKGGREIRSYEWVRYASSPGTRVIGGMGKLLSRFINDVRPDDIMSYADLEWSDGRAYRTLGFAEEGMKAPVLFGINREDWSRHPVSSQPVPGHRLYFMNDGSLKFRLKLTWY</sequence>
<dbReference type="AlphaFoldDB" id="A0A9D9HBZ6"/>
<comment type="caution">
    <text evidence="1">The sequence shown here is derived from an EMBL/GenBank/DDBJ whole genome shotgun (WGS) entry which is preliminary data.</text>
</comment>
<proteinExistence type="predicted"/>